<evidence type="ECO:0000313" key="9">
    <source>
        <dbReference type="Proteomes" id="UP001144372"/>
    </source>
</evidence>
<keyword evidence="6" id="KW-0479">Metal-binding</keyword>
<dbReference type="PANTHER" id="PTHR10192:SF16">
    <property type="entry name" value="MOLYBDOPTERIN MOLYBDENUMTRANSFERASE"/>
    <property type="match status" value="1"/>
</dbReference>
<dbReference type="InterPro" id="IPR024370">
    <property type="entry name" value="PBP_domain"/>
</dbReference>
<dbReference type="GO" id="GO:0006777">
    <property type="term" value="P:Mo-molybdopterin cofactor biosynthetic process"/>
    <property type="evidence" value="ECO:0007669"/>
    <property type="project" value="UniProtKB-UniRule"/>
</dbReference>
<dbReference type="SUPFAM" id="SSF53218">
    <property type="entry name" value="Molybdenum cofactor biosynthesis proteins"/>
    <property type="match status" value="1"/>
</dbReference>
<dbReference type="Gene3D" id="3.40.190.10">
    <property type="entry name" value="Periplasmic binding protein-like II"/>
    <property type="match status" value="1"/>
</dbReference>
<dbReference type="InterPro" id="IPR005111">
    <property type="entry name" value="MoeA_C_domain_IV"/>
</dbReference>
<dbReference type="RefSeq" id="WP_281792236.1">
    <property type="nucleotide sequence ID" value="NZ_BSDR01000001.1"/>
</dbReference>
<dbReference type="AlphaFoldDB" id="A0A9W6D1G3"/>
<feature type="domain" description="MoaB/Mog" evidence="7">
    <location>
        <begin position="178"/>
        <end position="318"/>
    </location>
</feature>
<dbReference type="GO" id="GO:0061599">
    <property type="term" value="F:molybdopterin molybdotransferase activity"/>
    <property type="evidence" value="ECO:0007669"/>
    <property type="project" value="UniProtKB-UniRule"/>
</dbReference>
<dbReference type="SUPFAM" id="SSF63882">
    <property type="entry name" value="MoeA N-terminal region -like"/>
    <property type="match status" value="1"/>
</dbReference>
<accession>A0A9W6D1G3</accession>
<dbReference type="InterPro" id="IPR038987">
    <property type="entry name" value="MoeA-like"/>
</dbReference>
<evidence type="ECO:0000259" key="7">
    <source>
        <dbReference type="SMART" id="SM00852"/>
    </source>
</evidence>
<dbReference type="InterPro" id="IPR036688">
    <property type="entry name" value="MoeA_C_domain_IV_sf"/>
</dbReference>
<proteinExistence type="inferred from homology"/>
<dbReference type="Pfam" id="PF12727">
    <property type="entry name" value="PBP_like"/>
    <property type="match status" value="1"/>
</dbReference>
<reference evidence="8" key="1">
    <citation type="submission" date="2022-12" db="EMBL/GenBank/DDBJ databases">
        <title>Reference genome sequencing for broad-spectrum identification of bacterial and archaeal isolates by mass spectrometry.</title>
        <authorList>
            <person name="Sekiguchi Y."/>
            <person name="Tourlousse D.M."/>
        </authorList>
    </citation>
    <scope>NUCLEOTIDE SEQUENCE</scope>
    <source>
        <strain evidence="8">ASRB1</strain>
    </source>
</reference>
<dbReference type="Pfam" id="PF00994">
    <property type="entry name" value="MoCF_biosynth"/>
    <property type="match status" value="1"/>
</dbReference>
<keyword evidence="9" id="KW-1185">Reference proteome</keyword>
<comment type="cofactor">
    <cofactor evidence="6">
        <name>Mg(2+)</name>
        <dbReference type="ChEBI" id="CHEBI:18420"/>
    </cofactor>
</comment>
<evidence type="ECO:0000313" key="8">
    <source>
        <dbReference type="EMBL" id="GLI33219.1"/>
    </source>
</evidence>
<dbReference type="Proteomes" id="UP001144372">
    <property type="component" value="Unassembled WGS sequence"/>
</dbReference>
<dbReference type="Pfam" id="PF03454">
    <property type="entry name" value="MoeA_C"/>
    <property type="match status" value="1"/>
</dbReference>
<keyword evidence="4 6" id="KW-0501">Molybdenum cofactor biosynthesis</keyword>
<dbReference type="SUPFAM" id="SSF53850">
    <property type="entry name" value="Periplasmic binding protein-like II"/>
    <property type="match status" value="1"/>
</dbReference>
<keyword evidence="6" id="KW-0500">Molybdenum</keyword>
<comment type="caution">
    <text evidence="8">The sequence shown here is derived from an EMBL/GenBank/DDBJ whole genome shotgun (WGS) entry which is preliminary data.</text>
</comment>
<gene>
    <name evidence="8" type="primary">moeA</name>
    <name evidence="8" type="ORF">DAMNIGENAA_06520</name>
</gene>
<organism evidence="8 9">
    <name type="scientific">Desulforhabdus amnigena</name>
    <dbReference type="NCBI Taxonomy" id="40218"/>
    <lineage>
        <taxon>Bacteria</taxon>
        <taxon>Pseudomonadati</taxon>
        <taxon>Thermodesulfobacteriota</taxon>
        <taxon>Syntrophobacteria</taxon>
        <taxon>Syntrophobacterales</taxon>
        <taxon>Syntrophobacteraceae</taxon>
        <taxon>Desulforhabdus</taxon>
    </lineage>
</organism>
<dbReference type="CDD" id="cd00887">
    <property type="entry name" value="MoeA"/>
    <property type="match status" value="1"/>
</dbReference>
<comment type="similarity">
    <text evidence="3 6">Belongs to the MoeA family.</text>
</comment>
<evidence type="ECO:0000256" key="5">
    <source>
        <dbReference type="ARBA" id="ARBA00047317"/>
    </source>
</evidence>
<keyword evidence="6" id="KW-0808">Transferase</keyword>
<dbReference type="SMART" id="SM00852">
    <property type="entry name" value="MoCF_biosynth"/>
    <property type="match status" value="1"/>
</dbReference>
<dbReference type="Pfam" id="PF03453">
    <property type="entry name" value="MoeA_N"/>
    <property type="match status" value="1"/>
</dbReference>
<keyword evidence="6" id="KW-0460">Magnesium</keyword>
<dbReference type="EMBL" id="BSDR01000001">
    <property type="protein sequence ID" value="GLI33219.1"/>
    <property type="molecule type" value="Genomic_DNA"/>
</dbReference>
<comment type="pathway">
    <text evidence="2 6">Cofactor biosynthesis; molybdopterin biosynthesis.</text>
</comment>
<dbReference type="InterPro" id="IPR036425">
    <property type="entry name" value="MoaB/Mog-like_dom_sf"/>
</dbReference>
<dbReference type="NCBIfam" id="NF011068">
    <property type="entry name" value="PRK14498.1"/>
    <property type="match status" value="1"/>
</dbReference>
<dbReference type="Gene3D" id="2.170.190.11">
    <property type="entry name" value="Molybdopterin biosynthesis moea protein, domain 3"/>
    <property type="match status" value="1"/>
</dbReference>
<dbReference type="Gene3D" id="3.40.980.10">
    <property type="entry name" value="MoaB/Mog-like domain"/>
    <property type="match status" value="1"/>
</dbReference>
<evidence type="ECO:0000256" key="1">
    <source>
        <dbReference type="ARBA" id="ARBA00002901"/>
    </source>
</evidence>
<protein>
    <recommendedName>
        <fullName evidence="6">Molybdopterin molybdenumtransferase</fullName>
        <ecNumber evidence="6">2.10.1.1</ecNumber>
    </recommendedName>
</protein>
<name>A0A9W6D1G3_9BACT</name>
<dbReference type="InterPro" id="IPR001453">
    <property type="entry name" value="MoaB/Mog_dom"/>
</dbReference>
<sequence>MERPKRNIYLKMRTLEDARSIWEERTSGIRSSMAVVSTLDALHRVTARPVIACRSVPHYHGAAMDGIAVKAQSTFGASDVHPLRLQIGKKAFPVDTGDPLPPETDAVIMIEYVEQVGEGEVEIRSSAFPWQHVRKVGEDIVAGELLLPVNHKLRPADLGSLLAAGVLQVTVYAPPKVWIQPTGTELIPATLAHEAAPGQIIEFNGTVLSGLVKECGGEPILRDIIPDEYEHIKKMLQEAVASSAEVVLVNAGSSAGSEDYTAAIIDELGEVLVHGVTMMPGKPTILGFIQGKPVIGIPGYPVSGILAFEQFVNPLLHALQGIPAPSFAHVEAQLGRKTPSKLGLEEFVRVILGRVQGELIAMPLQRGAGVITSLTRADGLLRIPQDLEGVDAGERVRVRLLRPEEQLDHTLIMIGSHDNTLDILANELKKRDSRVHLSSSNVGSLGGLIAIKRGQTHLAGSHLLDTDKGEYNFSYIERYLKGTPLRLVQLANRQQGFVVGAGNPKNIQGIGDLARKDVTFINRQAGSGTRILLDYSLQQAGIASDSVQGYDQEEFTHMAVAVNVLSGRADAGMAIYASAKALGLDFVPVAEERYDLVIPETSWNDPKIQILLEIIVSESFRRMVTDLGGYDVSASGALMGIWDGEKWIRTEHRDER</sequence>
<dbReference type="EC" id="2.10.1.1" evidence="6"/>
<dbReference type="PANTHER" id="PTHR10192">
    <property type="entry name" value="MOLYBDOPTERIN BIOSYNTHESIS PROTEIN"/>
    <property type="match status" value="1"/>
</dbReference>
<dbReference type="SUPFAM" id="SSF63867">
    <property type="entry name" value="MoeA C-terminal domain-like"/>
    <property type="match status" value="1"/>
</dbReference>
<comment type="function">
    <text evidence="1 6">Catalyzes the insertion of molybdate into adenylated molybdopterin with the concomitant release of AMP.</text>
</comment>
<dbReference type="GO" id="GO:0046872">
    <property type="term" value="F:metal ion binding"/>
    <property type="evidence" value="ECO:0007669"/>
    <property type="project" value="UniProtKB-UniRule"/>
</dbReference>
<dbReference type="Gene3D" id="3.90.105.10">
    <property type="entry name" value="Molybdopterin biosynthesis moea protein, domain 2"/>
    <property type="match status" value="1"/>
</dbReference>
<dbReference type="InterPro" id="IPR036135">
    <property type="entry name" value="MoeA_linker/N_sf"/>
</dbReference>
<comment type="catalytic activity">
    <reaction evidence="5">
        <text>adenylyl-molybdopterin + molybdate = Mo-molybdopterin + AMP + H(+)</text>
        <dbReference type="Rhea" id="RHEA:35047"/>
        <dbReference type="ChEBI" id="CHEBI:15378"/>
        <dbReference type="ChEBI" id="CHEBI:36264"/>
        <dbReference type="ChEBI" id="CHEBI:62727"/>
        <dbReference type="ChEBI" id="CHEBI:71302"/>
        <dbReference type="ChEBI" id="CHEBI:456215"/>
        <dbReference type="EC" id="2.10.1.1"/>
    </reaction>
</comment>
<dbReference type="Gene3D" id="2.40.340.10">
    <property type="entry name" value="MoeA, C-terminal, domain IV"/>
    <property type="match status" value="1"/>
</dbReference>
<evidence type="ECO:0000256" key="4">
    <source>
        <dbReference type="ARBA" id="ARBA00023150"/>
    </source>
</evidence>
<evidence type="ECO:0000256" key="3">
    <source>
        <dbReference type="ARBA" id="ARBA00010763"/>
    </source>
</evidence>
<dbReference type="GO" id="GO:0005829">
    <property type="term" value="C:cytosol"/>
    <property type="evidence" value="ECO:0007669"/>
    <property type="project" value="TreeGrafter"/>
</dbReference>
<dbReference type="InterPro" id="IPR005110">
    <property type="entry name" value="MoeA_linker/N"/>
</dbReference>
<evidence type="ECO:0000256" key="6">
    <source>
        <dbReference type="RuleBase" id="RU365090"/>
    </source>
</evidence>
<evidence type="ECO:0000256" key="2">
    <source>
        <dbReference type="ARBA" id="ARBA00005046"/>
    </source>
</evidence>